<proteinExistence type="predicted"/>
<evidence type="ECO:0000256" key="3">
    <source>
        <dbReference type="ARBA" id="ARBA00034247"/>
    </source>
</evidence>
<sequence>MKPYPSLPQALRSVPLRTIAPVTTLALLCFALWLWFDGERLAAAISGVLAVLALLASVWIHQRQPRLELGGVLLCVATVSGCLLSAWQLGSDALPWTYLVLMSNFFIVRNQIATPLNLMLVAGLLLMPGLLLGQPAQLQSLIVMVLVFGFGYHFSHRLQGDRTRLEMLASLDALTGVPNRRALEKSLQAHIDGMRAERFRQGLVVIDIDNFKEVNDRYGHGAGDIALSDLAAILRFELRENDQVFRFGGEEFVILVDTGSREALARFSERLRKMVYQSLRGPGGRITISAGAAMYAGEQRWQDWFARADAALYAAKAQGRNNVVVAE</sequence>
<comment type="caution">
    <text evidence="6">The sequence shown here is derived from an EMBL/GenBank/DDBJ whole genome shotgun (WGS) entry which is preliminary data.</text>
</comment>
<dbReference type="GO" id="GO:0005886">
    <property type="term" value="C:plasma membrane"/>
    <property type="evidence" value="ECO:0007669"/>
    <property type="project" value="TreeGrafter"/>
</dbReference>
<dbReference type="NCBIfam" id="TIGR00254">
    <property type="entry name" value="GGDEF"/>
    <property type="match status" value="1"/>
</dbReference>
<dbReference type="Pfam" id="PF00990">
    <property type="entry name" value="GGDEF"/>
    <property type="match status" value="1"/>
</dbReference>
<name>A0A0R0CNK9_9GAMM</name>
<dbReference type="CDD" id="cd01949">
    <property type="entry name" value="GGDEF"/>
    <property type="match status" value="1"/>
</dbReference>
<dbReference type="OrthoDB" id="9803824at2"/>
<feature type="domain" description="GGDEF" evidence="5">
    <location>
        <begin position="199"/>
        <end position="327"/>
    </location>
</feature>
<protein>
    <recommendedName>
        <fullName evidence="2">diguanylate cyclase</fullName>
        <ecNumber evidence="2">2.7.7.65</ecNumber>
    </recommendedName>
</protein>
<dbReference type="InterPro" id="IPR043128">
    <property type="entry name" value="Rev_trsase/Diguanyl_cyclase"/>
</dbReference>
<organism evidence="6 7">
    <name type="scientific">Stenotrophomonas terrae</name>
    <dbReference type="NCBI Taxonomy" id="405446"/>
    <lineage>
        <taxon>Bacteria</taxon>
        <taxon>Pseudomonadati</taxon>
        <taxon>Pseudomonadota</taxon>
        <taxon>Gammaproteobacteria</taxon>
        <taxon>Lysobacterales</taxon>
        <taxon>Lysobacteraceae</taxon>
        <taxon>Stenotrophomonas</taxon>
    </lineage>
</organism>
<feature type="transmembrane region" description="Helical" evidence="4">
    <location>
        <begin position="67"/>
        <end position="87"/>
    </location>
</feature>
<dbReference type="EMBL" id="LDJJ01000026">
    <property type="protein sequence ID" value="KRG67954.1"/>
    <property type="molecule type" value="Genomic_DNA"/>
</dbReference>
<feature type="transmembrane region" description="Helical" evidence="4">
    <location>
        <begin position="116"/>
        <end position="132"/>
    </location>
</feature>
<evidence type="ECO:0000256" key="1">
    <source>
        <dbReference type="ARBA" id="ARBA00001946"/>
    </source>
</evidence>
<dbReference type="InterPro" id="IPR050469">
    <property type="entry name" value="Diguanylate_Cyclase"/>
</dbReference>
<dbReference type="FunFam" id="3.30.70.270:FF:000001">
    <property type="entry name" value="Diguanylate cyclase domain protein"/>
    <property type="match status" value="1"/>
</dbReference>
<keyword evidence="7" id="KW-1185">Reference proteome</keyword>
<dbReference type="PROSITE" id="PS50887">
    <property type="entry name" value="GGDEF"/>
    <property type="match status" value="1"/>
</dbReference>
<accession>A0A0R0CNK9</accession>
<dbReference type="PATRIC" id="fig|405446.3.peg.1069"/>
<feature type="transmembrane region" description="Helical" evidence="4">
    <location>
        <begin position="138"/>
        <end position="155"/>
    </location>
</feature>
<keyword evidence="4" id="KW-0472">Membrane</keyword>
<evidence type="ECO:0000256" key="4">
    <source>
        <dbReference type="SAM" id="Phobius"/>
    </source>
</evidence>
<feature type="transmembrane region" description="Helical" evidence="4">
    <location>
        <begin position="41"/>
        <end position="60"/>
    </location>
</feature>
<dbReference type="GO" id="GO:1902201">
    <property type="term" value="P:negative regulation of bacterial-type flagellum-dependent cell motility"/>
    <property type="evidence" value="ECO:0007669"/>
    <property type="project" value="TreeGrafter"/>
</dbReference>
<dbReference type="InterPro" id="IPR029787">
    <property type="entry name" value="Nucleotide_cyclase"/>
</dbReference>
<comment type="catalytic activity">
    <reaction evidence="3">
        <text>2 GTP = 3',3'-c-di-GMP + 2 diphosphate</text>
        <dbReference type="Rhea" id="RHEA:24898"/>
        <dbReference type="ChEBI" id="CHEBI:33019"/>
        <dbReference type="ChEBI" id="CHEBI:37565"/>
        <dbReference type="ChEBI" id="CHEBI:58805"/>
        <dbReference type="EC" id="2.7.7.65"/>
    </reaction>
</comment>
<dbReference type="AlphaFoldDB" id="A0A0R0CNK9"/>
<dbReference type="Proteomes" id="UP000051863">
    <property type="component" value="Unassembled WGS sequence"/>
</dbReference>
<dbReference type="RefSeq" id="WP_083491209.1">
    <property type="nucleotide sequence ID" value="NZ_LDJJ01000026.1"/>
</dbReference>
<dbReference type="PANTHER" id="PTHR45138:SF9">
    <property type="entry name" value="DIGUANYLATE CYCLASE DGCM-RELATED"/>
    <property type="match status" value="1"/>
</dbReference>
<comment type="cofactor">
    <cofactor evidence="1">
        <name>Mg(2+)</name>
        <dbReference type="ChEBI" id="CHEBI:18420"/>
    </cofactor>
</comment>
<dbReference type="Gene3D" id="3.30.70.270">
    <property type="match status" value="1"/>
</dbReference>
<evidence type="ECO:0000259" key="5">
    <source>
        <dbReference type="PROSITE" id="PS50887"/>
    </source>
</evidence>
<feature type="transmembrane region" description="Helical" evidence="4">
    <location>
        <begin position="14"/>
        <end position="35"/>
    </location>
</feature>
<keyword evidence="4" id="KW-1133">Transmembrane helix</keyword>
<evidence type="ECO:0000256" key="2">
    <source>
        <dbReference type="ARBA" id="ARBA00012528"/>
    </source>
</evidence>
<evidence type="ECO:0000313" key="7">
    <source>
        <dbReference type="Proteomes" id="UP000051863"/>
    </source>
</evidence>
<dbReference type="EC" id="2.7.7.65" evidence="2"/>
<reference evidence="6 7" key="1">
    <citation type="submission" date="2015-05" db="EMBL/GenBank/DDBJ databases">
        <title>Genome sequencing and analysis of members of genus Stenotrophomonas.</title>
        <authorList>
            <person name="Patil P.P."/>
            <person name="Midha S."/>
            <person name="Patil P.B."/>
        </authorList>
    </citation>
    <scope>NUCLEOTIDE SEQUENCE [LARGE SCALE GENOMIC DNA]</scope>
    <source>
        <strain evidence="6 7">DSM 18941</strain>
    </source>
</reference>
<evidence type="ECO:0000313" key="6">
    <source>
        <dbReference type="EMBL" id="KRG67954.1"/>
    </source>
</evidence>
<dbReference type="GO" id="GO:0052621">
    <property type="term" value="F:diguanylate cyclase activity"/>
    <property type="evidence" value="ECO:0007669"/>
    <property type="project" value="UniProtKB-EC"/>
</dbReference>
<dbReference type="SMART" id="SM00267">
    <property type="entry name" value="GGDEF"/>
    <property type="match status" value="1"/>
</dbReference>
<dbReference type="PANTHER" id="PTHR45138">
    <property type="entry name" value="REGULATORY COMPONENTS OF SENSORY TRANSDUCTION SYSTEM"/>
    <property type="match status" value="1"/>
</dbReference>
<dbReference type="SUPFAM" id="SSF55073">
    <property type="entry name" value="Nucleotide cyclase"/>
    <property type="match status" value="1"/>
</dbReference>
<gene>
    <name evidence="6" type="ORF">ABB27_08100</name>
</gene>
<dbReference type="InterPro" id="IPR000160">
    <property type="entry name" value="GGDEF_dom"/>
</dbReference>
<keyword evidence="4" id="KW-0812">Transmembrane</keyword>
<dbReference type="GO" id="GO:0043709">
    <property type="term" value="P:cell adhesion involved in single-species biofilm formation"/>
    <property type="evidence" value="ECO:0007669"/>
    <property type="project" value="TreeGrafter"/>
</dbReference>